<evidence type="ECO:0000259" key="1">
    <source>
        <dbReference type="SMART" id="SM00960"/>
    </source>
</evidence>
<dbReference type="Proteomes" id="UP000031433">
    <property type="component" value="Unassembled WGS sequence"/>
</dbReference>
<feature type="domain" description="Roadblock/LAMTOR2" evidence="1">
    <location>
        <begin position="1"/>
        <end position="88"/>
    </location>
</feature>
<dbReference type="SMART" id="SM00960">
    <property type="entry name" value="Robl_LC7"/>
    <property type="match status" value="1"/>
</dbReference>
<evidence type="ECO:0000313" key="3">
    <source>
        <dbReference type="Proteomes" id="UP000031433"/>
    </source>
</evidence>
<dbReference type="RefSeq" id="WP_039648100.1">
    <property type="nucleotide sequence ID" value="NZ_JXBL01000001.1"/>
</dbReference>
<comment type="caution">
    <text evidence="2">The sequence shown here is derived from an EMBL/GenBank/DDBJ whole genome shotgun (WGS) entry which is preliminary data.</text>
</comment>
<dbReference type="InterPro" id="IPR004942">
    <property type="entry name" value="Roadblock/LAMTOR2_dom"/>
</dbReference>
<gene>
    <name evidence="2" type="ORF">SE37_02115</name>
</gene>
<proteinExistence type="predicted"/>
<dbReference type="EMBL" id="JXBL01000001">
    <property type="protein sequence ID" value="KIE44116.1"/>
    <property type="molecule type" value="Genomic_DNA"/>
</dbReference>
<dbReference type="AlphaFoldDB" id="A0A0C1R0T5"/>
<protein>
    <recommendedName>
        <fullName evidence="1">Roadblock/LAMTOR2 domain-containing protein</fullName>
    </recommendedName>
</protein>
<accession>A0A0C1R0T5</accession>
<dbReference type="SUPFAM" id="SSF103196">
    <property type="entry name" value="Roadblock/LC7 domain"/>
    <property type="match status" value="1"/>
</dbReference>
<dbReference type="Gene3D" id="3.30.450.30">
    <property type="entry name" value="Dynein light chain 2a, cytoplasmic"/>
    <property type="match status" value="1"/>
</dbReference>
<organism evidence="2 3">
    <name type="scientific">Geobacter soli</name>
    <dbReference type="NCBI Taxonomy" id="1510391"/>
    <lineage>
        <taxon>Bacteria</taxon>
        <taxon>Pseudomonadati</taxon>
        <taxon>Thermodesulfobacteriota</taxon>
        <taxon>Desulfuromonadia</taxon>
        <taxon>Geobacterales</taxon>
        <taxon>Geobacteraceae</taxon>
        <taxon>Geobacter</taxon>
    </lineage>
</organism>
<sequence length="233" mass="24407">MREVLTQLNAVPGVVGSLVCGSGGELMVHAFPPLFDESIVRQASAAVADRNSGVRTAVGSFDLLDFRYNDGRIVVKPLSEAFLLLLCTRAINLQVLNISLNVAKGKLDALIAAATDQVFARPAVAQAPVAEAAAGILALPACHIADSTVGSSFEQLGMGALNQVTAQQVGNFYKTGAVKKLKLTSSANGISAIFPFMVVNENDAAYDGKIILCRAIEKKLKVGPGDLLMVEIP</sequence>
<reference evidence="2 3" key="1">
    <citation type="submission" date="2015-01" db="EMBL/GenBank/DDBJ databases">
        <title>Genome sequence of the anaerobic bacterium Geobacter soli GSS01, a dissimilatory Fe(III) reducer from soil.</title>
        <authorList>
            <person name="Yang G."/>
            <person name="Zhou S."/>
        </authorList>
    </citation>
    <scope>NUCLEOTIDE SEQUENCE [LARGE SCALE GENOMIC DNA]</scope>
    <source>
        <strain evidence="2 3">GSS01</strain>
    </source>
</reference>
<evidence type="ECO:0000313" key="2">
    <source>
        <dbReference type="EMBL" id="KIE44116.1"/>
    </source>
</evidence>
<keyword evidence="3" id="KW-1185">Reference proteome</keyword>
<name>A0A0C1R0T5_9BACT</name>